<gene>
    <name evidence="2" type="ORF">VaNZ11_012572</name>
</gene>
<evidence type="ECO:0000256" key="1">
    <source>
        <dbReference type="SAM" id="MobiDB-lite"/>
    </source>
</evidence>
<sequence>MPASKDMITGVDACVHTCGGPEFSLNGAMGLSFSETVLHGCCVLGVAAAPAAGRDSSASIGLPAAHRLNTGDASTNDDCATVWDNYNIFSGYFAPWIEPEKLSPLGSPTQPSINGKAAAESAFGYGLTEVSQGWRRQPCSAGYFSAWLRGQCLSSNAPEAYSQAVLDKSPESQAFAVPNSEPAPLTGSEPATEAGESVRTTAPTLHVIGVEPLEDGDSLSSSLGSECRAHQDACSGYESGRSSSMSLLSWDERSSGSSGGEQEPETCWVPTDAILTNGCLQAYGEQLRGGSVAPQAHDCTGLLIVDCDVWEREVEAKLSAEANCAWGSPLALEAAVEADAHLAHMLWTVVTEALFDPCPDTCP</sequence>
<accession>A0ABQ5SFA2</accession>
<reference evidence="2 3" key="1">
    <citation type="journal article" date="2023" name="IScience">
        <title>Expanded male sex-determining region conserved during the evolution of homothallism in the green alga Volvox.</title>
        <authorList>
            <person name="Yamamoto K."/>
            <person name="Matsuzaki R."/>
            <person name="Mahakham W."/>
            <person name="Heman W."/>
            <person name="Sekimoto H."/>
            <person name="Kawachi M."/>
            <person name="Minakuchi Y."/>
            <person name="Toyoda A."/>
            <person name="Nozaki H."/>
        </authorList>
    </citation>
    <scope>NUCLEOTIDE SEQUENCE [LARGE SCALE GENOMIC DNA]</scope>
    <source>
        <strain evidence="2 3">NIES-4468</strain>
    </source>
</reference>
<dbReference type="EMBL" id="BSDZ01000079">
    <property type="protein sequence ID" value="GLI68225.1"/>
    <property type="molecule type" value="Genomic_DNA"/>
</dbReference>
<keyword evidence="3" id="KW-1185">Reference proteome</keyword>
<name>A0ABQ5SFA2_9CHLO</name>
<comment type="caution">
    <text evidence="2">The sequence shown here is derived from an EMBL/GenBank/DDBJ whole genome shotgun (WGS) entry which is preliminary data.</text>
</comment>
<protein>
    <submittedName>
        <fullName evidence="2">Uncharacterized protein</fullName>
    </submittedName>
</protein>
<feature type="compositionally biased region" description="Low complexity" evidence="1">
    <location>
        <begin position="237"/>
        <end position="249"/>
    </location>
</feature>
<proteinExistence type="predicted"/>
<feature type="region of interest" description="Disordered" evidence="1">
    <location>
        <begin position="237"/>
        <end position="265"/>
    </location>
</feature>
<dbReference type="Proteomes" id="UP001165090">
    <property type="component" value="Unassembled WGS sequence"/>
</dbReference>
<evidence type="ECO:0000313" key="3">
    <source>
        <dbReference type="Proteomes" id="UP001165090"/>
    </source>
</evidence>
<organism evidence="2 3">
    <name type="scientific">Volvox africanus</name>
    <dbReference type="NCBI Taxonomy" id="51714"/>
    <lineage>
        <taxon>Eukaryota</taxon>
        <taxon>Viridiplantae</taxon>
        <taxon>Chlorophyta</taxon>
        <taxon>core chlorophytes</taxon>
        <taxon>Chlorophyceae</taxon>
        <taxon>CS clade</taxon>
        <taxon>Chlamydomonadales</taxon>
        <taxon>Volvocaceae</taxon>
        <taxon>Volvox</taxon>
    </lineage>
</organism>
<evidence type="ECO:0000313" key="2">
    <source>
        <dbReference type="EMBL" id="GLI68225.1"/>
    </source>
</evidence>
<feature type="region of interest" description="Disordered" evidence="1">
    <location>
        <begin position="174"/>
        <end position="224"/>
    </location>
</feature>